<sequence>MIKKISLLLGLIAALPASSFAWVGGPFDGGTHGQLLDDRGIYQAAFRMKNGSGFMQFGVNVDLGPSINTATTGSSTALSTTIGSYLNRSIVYYKGVTFFGNATGFVDHATRSVSGFTNAQSEVTLSASTTGDDGDLSATNSIVSNGLGLTANIAWTADITSTHPELTFEGTGELVIINPSAEQVIYQGIVSIIEDYTPPPNSSLGDLIGDLVNQLGTLQDAVPSADGVYQNSEKVDITVYGARKFFLTRR</sequence>
<protein>
    <submittedName>
        <fullName evidence="2">Uncharacterized protein</fullName>
    </submittedName>
</protein>
<dbReference type="AlphaFoldDB" id="A0A5R8KI95"/>
<dbReference type="OrthoDB" id="188357at2"/>
<organism evidence="2 3">
    <name type="scientific">Phragmitibacter flavus</name>
    <dbReference type="NCBI Taxonomy" id="2576071"/>
    <lineage>
        <taxon>Bacteria</taxon>
        <taxon>Pseudomonadati</taxon>
        <taxon>Verrucomicrobiota</taxon>
        <taxon>Verrucomicrobiia</taxon>
        <taxon>Verrucomicrobiales</taxon>
        <taxon>Verrucomicrobiaceae</taxon>
        <taxon>Phragmitibacter</taxon>
    </lineage>
</organism>
<reference evidence="2 3" key="1">
    <citation type="submission" date="2019-05" db="EMBL/GenBank/DDBJ databases">
        <title>Verrucobacter flavum gen. nov., sp. nov. a new member of the family Verrucomicrobiaceae.</title>
        <authorList>
            <person name="Szuroczki S."/>
            <person name="Abbaszade G."/>
            <person name="Szabo A."/>
            <person name="Felfoldi T."/>
            <person name="Schumann P."/>
            <person name="Boka K."/>
            <person name="Keki Z."/>
            <person name="Toumi M."/>
            <person name="Toth E."/>
        </authorList>
    </citation>
    <scope>NUCLEOTIDE SEQUENCE [LARGE SCALE GENOMIC DNA]</scope>
    <source>
        <strain evidence="2 3">MG-N-17</strain>
    </source>
</reference>
<dbReference type="Proteomes" id="UP000306196">
    <property type="component" value="Unassembled WGS sequence"/>
</dbReference>
<keyword evidence="1" id="KW-0732">Signal</keyword>
<dbReference type="RefSeq" id="WP_138084982.1">
    <property type="nucleotide sequence ID" value="NZ_VAUV01000003.1"/>
</dbReference>
<proteinExistence type="predicted"/>
<keyword evidence="3" id="KW-1185">Reference proteome</keyword>
<evidence type="ECO:0000256" key="1">
    <source>
        <dbReference type="SAM" id="SignalP"/>
    </source>
</evidence>
<feature type="signal peptide" evidence="1">
    <location>
        <begin position="1"/>
        <end position="21"/>
    </location>
</feature>
<evidence type="ECO:0000313" key="2">
    <source>
        <dbReference type="EMBL" id="TLD71977.1"/>
    </source>
</evidence>
<name>A0A5R8KI95_9BACT</name>
<gene>
    <name evidence="2" type="ORF">FEM03_04435</name>
</gene>
<evidence type="ECO:0000313" key="3">
    <source>
        <dbReference type="Proteomes" id="UP000306196"/>
    </source>
</evidence>
<accession>A0A5R8KI95</accession>
<dbReference type="EMBL" id="VAUV01000003">
    <property type="protein sequence ID" value="TLD71977.1"/>
    <property type="molecule type" value="Genomic_DNA"/>
</dbReference>
<feature type="chain" id="PRO_5024405965" evidence="1">
    <location>
        <begin position="22"/>
        <end position="250"/>
    </location>
</feature>
<comment type="caution">
    <text evidence="2">The sequence shown here is derived from an EMBL/GenBank/DDBJ whole genome shotgun (WGS) entry which is preliminary data.</text>
</comment>